<keyword evidence="4 5" id="KW-0732">Signal</keyword>
<comment type="similarity">
    <text evidence="2">Belongs to the bacterial solute-binding protein 1 family.</text>
</comment>
<dbReference type="STRING" id="1499967.U27_02405"/>
<dbReference type="PANTHER" id="PTHR43649">
    <property type="entry name" value="ARABINOSE-BINDING PROTEIN-RELATED"/>
    <property type="match status" value="1"/>
</dbReference>
<evidence type="ECO:0000256" key="1">
    <source>
        <dbReference type="ARBA" id="ARBA00004196"/>
    </source>
</evidence>
<evidence type="ECO:0000313" key="7">
    <source>
        <dbReference type="Proteomes" id="UP000030661"/>
    </source>
</evidence>
<dbReference type="PANTHER" id="PTHR43649:SF31">
    <property type="entry name" value="SN-GLYCEROL-3-PHOSPHATE-BINDING PERIPLASMIC PROTEIN UGPB"/>
    <property type="match status" value="1"/>
</dbReference>
<keyword evidence="7" id="KW-1185">Reference proteome</keyword>
<proteinExistence type="inferred from homology"/>
<dbReference type="HOGENOM" id="CLU_031285_10_3_0"/>
<evidence type="ECO:0000256" key="5">
    <source>
        <dbReference type="SAM" id="SignalP"/>
    </source>
</evidence>
<accession>A0A0S6WBM5</accession>
<evidence type="ECO:0000256" key="2">
    <source>
        <dbReference type="ARBA" id="ARBA00008520"/>
    </source>
</evidence>
<feature type="signal peptide" evidence="5">
    <location>
        <begin position="1"/>
        <end position="23"/>
    </location>
</feature>
<organism evidence="6">
    <name type="scientific">Vecturithrix granuli</name>
    <dbReference type="NCBI Taxonomy" id="1499967"/>
    <lineage>
        <taxon>Bacteria</taxon>
        <taxon>Candidatus Moduliflexota</taxon>
        <taxon>Candidatus Vecturitrichia</taxon>
        <taxon>Candidatus Vecturitrichales</taxon>
        <taxon>Candidatus Vecturitrichaceae</taxon>
        <taxon>Candidatus Vecturithrix</taxon>
    </lineage>
</organism>
<dbReference type="InterPro" id="IPR050490">
    <property type="entry name" value="Bact_solute-bd_prot1"/>
</dbReference>
<evidence type="ECO:0000256" key="3">
    <source>
        <dbReference type="ARBA" id="ARBA00022448"/>
    </source>
</evidence>
<dbReference type="InterPro" id="IPR006059">
    <property type="entry name" value="SBP"/>
</dbReference>
<feature type="chain" id="PRO_5006631675" evidence="5">
    <location>
        <begin position="24"/>
        <end position="427"/>
    </location>
</feature>
<gene>
    <name evidence="6" type="ORF">U27_02405</name>
</gene>
<dbReference type="EMBL" id="DF820463">
    <property type="protein sequence ID" value="GAK55571.1"/>
    <property type="molecule type" value="Genomic_DNA"/>
</dbReference>
<protein>
    <submittedName>
        <fullName evidence="6">Extracellular solute-binding protein family 1</fullName>
    </submittedName>
</protein>
<evidence type="ECO:0000313" key="6">
    <source>
        <dbReference type="EMBL" id="GAK55571.1"/>
    </source>
</evidence>
<dbReference type="SUPFAM" id="SSF53850">
    <property type="entry name" value="Periplasmic binding protein-like II"/>
    <property type="match status" value="1"/>
</dbReference>
<reference evidence="6" key="1">
    <citation type="journal article" date="2015" name="PeerJ">
        <title>First genomic representation of candidate bacterial phylum KSB3 points to enhanced environmental sensing as a trigger of wastewater bulking.</title>
        <authorList>
            <person name="Sekiguchi Y."/>
            <person name="Ohashi A."/>
            <person name="Parks D.H."/>
            <person name="Yamauchi T."/>
            <person name="Tyson G.W."/>
            <person name="Hugenholtz P."/>
        </authorList>
    </citation>
    <scope>NUCLEOTIDE SEQUENCE [LARGE SCALE GENOMIC DNA]</scope>
</reference>
<sequence>MKKLFVGAVMFMFLLGVSQMGFAANPVELRFIWYDDGKEGAVMRDLLDRFEAENPDIKIVMDTVAYQTILEQLPIQVEAGEGPDLGRITNMDVMVCHYLDLRPYLKNAQYFEDNFPPASLQVFRCGDDTSAIHGFPMQFTVTGPYINRTLFEQAGIEVPSDAKAEVSWEEWTEVTTAVAKATQTPYAIAIDRTGHRFSGPALSMGAQFFDAEGKWTVDSPGFRAFAEIIKSWHDTGITPKEVWLGVGDSYAQAGDYFVNGELVFYMSGNWNIGRFTNDIGDAFDWDVVPNPTGPGGSTGLPGGASIAAFASTKHPAEVARVMEYLIQEDVVAEFSARTLFIPGQLSVAKKGVEYATNLPAARHALNAYLAEIPKLQDQAFQIFYNPVSRVFYGETVNRLTQWMTGELSLDDAIARIQQAVDDAIASR</sequence>
<comment type="subcellular location">
    <subcellularLocation>
        <location evidence="1">Cell envelope</location>
    </subcellularLocation>
</comment>
<keyword evidence="3" id="KW-0813">Transport</keyword>
<dbReference type="Proteomes" id="UP000030661">
    <property type="component" value="Unassembled WGS sequence"/>
</dbReference>
<dbReference type="AlphaFoldDB" id="A0A0S6WBM5"/>
<dbReference type="eggNOG" id="COG1653">
    <property type="taxonomic scope" value="Bacteria"/>
</dbReference>
<name>A0A0S6WBM5_VECG1</name>
<dbReference type="Pfam" id="PF01547">
    <property type="entry name" value="SBP_bac_1"/>
    <property type="match status" value="1"/>
</dbReference>
<dbReference type="Gene3D" id="3.40.190.10">
    <property type="entry name" value="Periplasmic binding protein-like II"/>
    <property type="match status" value="1"/>
</dbReference>
<dbReference type="GO" id="GO:0030313">
    <property type="term" value="C:cell envelope"/>
    <property type="evidence" value="ECO:0007669"/>
    <property type="project" value="UniProtKB-SubCell"/>
</dbReference>
<evidence type="ECO:0000256" key="4">
    <source>
        <dbReference type="ARBA" id="ARBA00022729"/>
    </source>
</evidence>